<dbReference type="Pfam" id="PF13707">
    <property type="entry name" value="RloB"/>
    <property type="match status" value="1"/>
</dbReference>
<name>A0A2T3KEQ8_9GAMM</name>
<dbReference type="InterPro" id="IPR025591">
    <property type="entry name" value="RloB"/>
</dbReference>
<evidence type="ECO:0008006" key="3">
    <source>
        <dbReference type="Google" id="ProtNLM"/>
    </source>
</evidence>
<dbReference type="RefSeq" id="WP_107289908.1">
    <property type="nucleotide sequence ID" value="NZ_PYNF01000018.1"/>
</dbReference>
<comment type="caution">
    <text evidence="1">The sequence shown here is derived from an EMBL/GenBank/DDBJ whole genome shotgun (WGS) entry which is preliminary data.</text>
</comment>
<sequence>MGKDNIFHKLKAKANRSKKRAHEKKEPYPKFLIVCEDTVSGYHYLIEAVRHFRLSTANFSIVGLGQDPLDIVRDAERRFNEEKKSHKPDFERVFCVFDKDNHARYYNAISKVDSINKSIGYDAPIFTAITSIPCFEIWLILHFEYTTKLYTDQERKTASNQVVKDLTGFIKNYDKSNKTALKDTIQLLPSAITNAQRLCTYCEKNNSESPATKMHELMTFISSLK</sequence>
<accession>A0A2T3KEQ8</accession>
<evidence type="ECO:0000313" key="2">
    <source>
        <dbReference type="Proteomes" id="UP000241426"/>
    </source>
</evidence>
<protein>
    <recommendedName>
        <fullName evidence="3">RloB domain-containing protein</fullName>
    </recommendedName>
</protein>
<dbReference type="EMBL" id="PYNF01000018">
    <property type="protein sequence ID" value="PSU95743.1"/>
    <property type="molecule type" value="Genomic_DNA"/>
</dbReference>
<dbReference type="AlphaFoldDB" id="A0A2T3KEQ8"/>
<organism evidence="1 2">
    <name type="scientific">Photobacterium kishitanii</name>
    <dbReference type="NCBI Taxonomy" id="318456"/>
    <lineage>
        <taxon>Bacteria</taxon>
        <taxon>Pseudomonadati</taxon>
        <taxon>Pseudomonadota</taxon>
        <taxon>Gammaproteobacteria</taxon>
        <taxon>Vibrionales</taxon>
        <taxon>Vibrionaceae</taxon>
        <taxon>Photobacterium</taxon>
    </lineage>
</organism>
<dbReference type="Proteomes" id="UP000241426">
    <property type="component" value="Unassembled WGS sequence"/>
</dbReference>
<gene>
    <name evidence="1" type="ORF">C9J27_17885</name>
</gene>
<proteinExistence type="predicted"/>
<reference evidence="1 2" key="1">
    <citation type="submission" date="2018-01" db="EMBL/GenBank/DDBJ databases">
        <title>Whole genome sequencing of Histamine producing bacteria.</title>
        <authorList>
            <person name="Butler K."/>
        </authorList>
    </citation>
    <scope>NUCLEOTIDE SEQUENCE [LARGE SCALE GENOMIC DNA]</scope>
    <source>
        <strain evidence="1 2">FS-7.2</strain>
    </source>
</reference>
<evidence type="ECO:0000313" key="1">
    <source>
        <dbReference type="EMBL" id="PSU95743.1"/>
    </source>
</evidence>